<dbReference type="Proteomes" id="UP000064967">
    <property type="component" value="Chromosome"/>
</dbReference>
<name>A0A0K1PPD2_9BACT</name>
<dbReference type="KEGG" id="llu:AKJ09_02064"/>
<gene>
    <name evidence="1" type="ORF">AKJ09_02064</name>
</gene>
<protein>
    <submittedName>
        <fullName evidence="1">Uncharacterized protein</fullName>
    </submittedName>
</protein>
<keyword evidence="2" id="KW-1185">Reference proteome</keyword>
<dbReference type="EMBL" id="CP012333">
    <property type="protein sequence ID" value="AKU95400.1"/>
    <property type="molecule type" value="Genomic_DNA"/>
</dbReference>
<organism evidence="1 2">
    <name type="scientific">Labilithrix luteola</name>
    <dbReference type="NCBI Taxonomy" id="1391654"/>
    <lineage>
        <taxon>Bacteria</taxon>
        <taxon>Pseudomonadati</taxon>
        <taxon>Myxococcota</taxon>
        <taxon>Polyangia</taxon>
        <taxon>Polyangiales</taxon>
        <taxon>Labilitrichaceae</taxon>
        <taxon>Labilithrix</taxon>
    </lineage>
</organism>
<evidence type="ECO:0000313" key="1">
    <source>
        <dbReference type="EMBL" id="AKU95400.1"/>
    </source>
</evidence>
<accession>A0A0K1PPD2</accession>
<sequence>MPESFNSLSYESMLSFDGVSLDEQAAVDTEAKAMKEAMNARENAIFETLSSAAQS</sequence>
<evidence type="ECO:0000313" key="2">
    <source>
        <dbReference type="Proteomes" id="UP000064967"/>
    </source>
</evidence>
<dbReference type="AlphaFoldDB" id="A0A0K1PPD2"/>
<proteinExistence type="predicted"/>
<reference evidence="1 2" key="1">
    <citation type="submission" date="2015-08" db="EMBL/GenBank/DDBJ databases">
        <authorList>
            <person name="Babu N.S."/>
            <person name="Beckwith C.J."/>
            <person name="Beseler K.G."/>
            <person name="Brison A."/>
            <person name="Carone J.V."/>
            <person name="Caskin T.P."/>
            <person name="Diamond M."/>
            <person name="Durham M.E."/>
            <person name="Foxe J.M."/>
            <person name="Go M."/>
            <person name="Henderson B.A."/>
            <person name="Jones I.B."/>
            <person name="McGettigan J.A."/>
            <person name="Micheletti S.J."/>
            <person name="Nasrallah M.E."/>
            <person name="Ortiz D."/>
            <person name="Piller C.R."/>
            <person name="Privatt S.R."/>
            <person name="Schneider S.L."/>
            <person name="Sharp S."/>
            <person name="Smith T.C."/>
            <person name="Stanton J.D."/>
            <person name="Ullery H.E."/>
            <person name="Wilson R.J."/>
            <person name="Serrano M.G."/>
            <person name="Buck G."/>
            <person name="Lee V."/>
            <person name="Wang Y."/>
            <person name="Carvalho R."/>
            <person name="Voegtly L."/>
            <person name="Shi R."/>
            <person name="Duckworth R."/>
            <person name="Johnson A."/>
            <person name="Loviza R."/>
            <person name="Walstead R."/>
            <person name="Shah Z."/>
            <person name="Kiflezghi M."/>
            <person name="Wade K."/>
            <person name="Ball S.L."/>
            <person name="Bradley K.W."/>
            <person name="Asai D.J."/>
            <person name="Bowman C.A."/>
            <person name="Russell D.A."/>
            <person name="Pope W.H."/>
            <person name="Jacobs-Sera D."/>
            <person name="Hendrix R.W."/>
            <person name="Hatfull G.F."/>
        </authorList>
    </citation>
    <scope>NUCLEOTIDE SEQUENCE [LARGE SCALE GENOMIC DNA]</scope>
    <source>
        <strain evidence="1 2">DSM 27648</strain>
    </source>
</reference>